<dbReference type="PANTHER" id="PTHR11937">
    <property type="entry name" value="ACTIN"/>
    <property type="match status" value="1"/>
</dbReference>
<dbReference type="Proteomes" id="UP000717585">
    <property type="component" value="Unassembled WGS sequence"/>
</dbReference>
<dbReference type="EMBL" id="JAHDYR010000016">
    <property type="protein sequence ID" value="KAG9394239.1"/>
    <property type="molecule type" value="Genomic_DNA"/>
</dbReference>
<comment type="similarity">
    <text evidence="1">Belongs to the actin family.</text>
</comment>
<dbReference type="OrthoDB" id="6220758at2759"/>
<reference evidence="2" key="1">
    <citation type="submission" date="2021-05" db="EMBL/GenBank/DDBJ databases">
        <title>A free-living protist that lacks canonical eukaryotic 1 DNA replication and segregation systems.</title>
        <authorList>
            <person name="Salas-Leiva D.E."/>
            <person name="Tromer E.C."/>
            <person name="Curtis B.A."/>
            <person name="Jerlstrom-Hultqvist J."/>
            <person name="Kolisko M."/>
            <person name="Yi Z."/>
            <person name="Salas-Leiva J.S."/>
            <person name="Gallot-Lavallee L."/>
            <person name="Kops G.J.P.L."/>
            <person name="Archibald J.M."/>
            <person name="Simpson A.G.B."/>
            <person name="Roger A.J."/>
        </authorList>
    </citation>
    <scope>NUCLEOTIDE SEQUENCE</scope>
    <source>
        <strain evidence="2">BICM</strain>
    </source>
</reference>
<comment type="caution">
    <text evidence="2">The sequence shown here is derived from an EMBL/GenBank/DDBJ whole genome shotgun (WGS) entry which is preliminary data.</text>
</comment>
<evidence type="ECO:0000256" key="1">
    <source>
        <dbReference type="RuleBase" id="RU000487"/>
    </source>
</evidence>
<gene>
    <name evidence="2" type="ORF">J8273_4341</name>
</gene>
<proteinExistence type="inferred from homology"/>
<evidence type="ECO:0000313" key="2">
    <source>
        <dbReference type="EMBL" id="KAG9394239.1"/>
    </source>
</evidence>
<dbReference type="Gene3D" id="2.30.36.70">
    <property type="entry name" value="Actin, Chain A, domain 2"/>
    <property type="match status" value="1"/>
</dbReference>
<dbReference type="SMART" id="SM00268">
    <property type="entry name" value="ACTIN"/>
    <property type="match status" value="1"/>
</dbReference>
<evidence type="ECO:0000313" key="3">
    <source>
        <dbReference type="Proteomes" id="UP000717585"/>
    </source>
</evidence>
<dbReference type="Gene3D" id="3.90.640.10">
    <property type="entry name" value="Actin, Chain A, domain 4"/>
    <property type="match status" value="1"/>
</dbReference>
<keyword evidence="3" id="KW-1185">Reference proteome</keyword>
<dbReference type="InterPro" id="IPR004000">
    <property type="entry name" value="Actin"/>
</dbReference>
<protein>
    <submittedName>
        <fullName evidence="2">Actin-related protein</fullName>
    </submittedName>
</protein>
<dbReference type="AlphaFoldDB" id="A0A8J6DZX0"/>
<name>A0A8J6DZX0_9EUKA</name>
<sequence length="416" mass="45732">MQRSTVHKIVCLDQGAHSIKVCIKNGNEIGKVHRVSTRAMRYSGKSNFIGANKPNEILFGNDIPIHISSKQIGRCYSPYNDGYPVHIQLLALLWNHVFSQVLRIDPSHYTLVLSLPAFYPDKLAEAIDEIVFNIFKFRGLFYHPPAFYVAHLPTFKQHTGLVIDMGDSFTHITPVVKGLVVNHAIRRVSIGGGTLTALLGSQLAVRHFNMSDEPSLLTAIKENICFVSQDFQKDMDLARAGSPAHAITVQLPNYMTVKEPIFYSHNSDNTPVDTDGEPLQLNGQTFDATYERFVIPEALFAPQDHGVAQEGVAEATVDSLACCPDDVIPALLSQVVLTGGCALIPGMRERVQAELRALVPSDIPVVVRLPASGPLDACALGMATWAGCQEHTESQIVCDIYRGFGHGLTARRMMIY</sequence>
<dbReference type="Pfam" id="PF00022">
    <property type="entry name" value="Actin"/>
    <property type="match status" value="1"/>
</dbReference>
<dbReference type="Gene3D" id="3.30.420.40">
    <property type="match status" value="2"/>
</dbReference>
<organism evidence="2 3">
    <name type="scientific">Carpediemonas membranifera</name>
    <dbReference type="NCBI Taxonomy" id="201153"/>
    <lineage>
        <taxon>Eukaryota</taxon>
        <taxon>Metamonada</taxon>
        <taxon>Carpediemonas-like organisms</taxon>
        <taxon>Carpediemonas</taxon>
    </lineage>
</organism>
<dbReference type="SUPFAM" id="SSF53067">
    <property type="entry name" value="Actin-like ATPase domain"/>
    <property type="match status" value="2"/>
</dbReference>
<accession>A0A8J6DZX0</accession>
<dbReference type="InterPro" id="IPR043129">
    <property type="entry name" value="ATPase_NBD"/>
</dbReference>